<dbReference type="InterPro" id="IPR013783">
    <property type="entry name" value="Ig-like_fold"/>
</dbReference>
<sequence length="367" mass="40981">MLFGLKIKHFKILFFIVIAINLASSCKNEPSAGYNTFTNPSAGSSLVSGNDIDIKIDFAKNRKIDSVVYLIDSTKVAIAKDTLGLKLKTLGLKLGNHLLTAKIYQGEKSDDITSNIIIFASKAPDLYTYKVIAKFPHDTSAYVEGLEYHDGFFYEGTGEKGKSDLRKVNVQTGKVLQQVKLDTAYFGEGITILGDKILQLTWQEKTAFVYDKNSFKLLSKLPYSVGREGWGLTFDGQKIYTSDGSNTIYFMDKNTYQKTGSIDVFDDKAARDNINELEYIDSGMPGSQGKIYANIYQTNTIVIINPETGAIDGKIDLTGLFSSDYFKTDWDKGNNVLNGIAYDKIGKRLFVTGKKWPYIFEIKIIKK</sequence>
<comment type="caution">
    <text evidence="1">The sequence shown here is derived from an EMBL/GenBank/DDBJ whole genome shotgun (WGS) entry which is preliminary data.</text>
</comment>
<dbReference type="RefSeq" id="WP_188411509.1">
    <property type="nucleotide sequence ID" value="NZ_BMDJ01000001.1"/>
</dbReference>
<keyword evidence="2" id="KW-1185">Reference proteome</keyword>
<dbReference type="Pfam" id="PF05096">
    <property type="entry name" value="Glu_cyclase_2"/>
    <property type="match status" value="1"/>
</dbReference>
<dbReference type="EMBL" id="BMDJ01000001">
    <property type="protein sequence ID" value="GGI22551.1"/>
    <property type="molecule type" value="Genomic_DNA"/>
</dbReference>
<dbReference type="InterPro" id="IPR015943">
    <property type="entry name" value="WD40/YVTN_repeat-like_dom_sf"/>
</dbReference>
<dbReference type="Gene3D" id="2.130.10.10">
    <property type="entry name" value="YVTN repeat-like/Quinoprotein amine dehydrogenase"/>
    <property type="match status" value="1"/>
</dbReference>
<accession>A0ABQ2BBY2</accession>
<dbReference type="Gene3D" id="2.60.40.10">
    <property type="entry name" value="Immunoglobulins"/>
    <property type="match status" value="1"/>
</dbReference>
<organism evidence="1 2">
    <name type="scientific">Pedobacter mendelii</name>
    <dbReference type="NCBI Taxonomy" id="1908240"/>
    <lineage>
        <taxon>Bacteria</taxon>
        <taxon>Pseudomonadati</taxon>
        <taxon>Bacteroidota</taxon>
        <taxon>Sphingobacteriia</taxon>
        <taxon>Sphingobacteriales</taxon>
        <taxon>Sphingobacteriaceae</taxon>
        <taxon>Pedobacter</taxon>
    </lineage>
</organism>
<dbReference type="PANTHER" id="PTHR31270:SF1">
    <property type="entry name" value="GLUTAMINYL-PEPTIDE CYCLOTRANSFERASE"/>
    <property type="match status" value="1"/>
</dbReference>
<dbReference type="InterPro" id="IPR007788">
    <property type="entry name" value="QCT"/>
</dbReference>
<dbReference type="Proteomes" id="UP000645390">
    <property type="component" value="Unassembled WGS sequence"/>
</dbReference>
<dbReference type="PANTHER" id="PTHR31270">
    <property type="entry name" value="GLUTAMINYL-PEPTIDE CYCLOTRANSFERASE"/>
    <property type="match status" value="1"/>
</dbReference>
<evidence type="ECO:0000313" key="2">
    <source>
        <dbReference type="Proteomes" id="UP000645390"/>
    </source>
</evidence>
<dbReference type="PROSITE" id="PS51257">
    <property type="entry name" value="PROKAR_LIPOPROTEIN"/>
    <property type="match status" value="1"/>
</dbReference>
<gene>
    <name evidence="1" type="ORF">GCM10008119_03210</name>
</gene>
<name>A0ABQ2BBY2_9SPHI</name>
<evidence type="ECO:0000313" key="1">
    <source>
        <dbReference type="EMBL" id="GGI22551.1"/>
    </source>
</evidence>
<proteinExistence type="predicted"/>
<protein>
    <submittedName>
        <fullName evidence="1">Glutamine cyclotransferase</fullName>
    </submittedName>
</protein>
<reference evidence="2" key="1">
    <citation type="journal article" date="2019" name="Int. J. Syst. Evol. Microbiol.">
        <title>The Global Catalogue of Microorganisms (GCM) 10K type strain sequencing project: providing services to taxonomists for standard genome sequencing and annotation.</title>
        <authorList>
            <consortium name="The Broad Institute Genomics Platform"/>
            <consortium name="The Broad Institute Genome Sequencing Center for Infectious Disease"/>
            <person name="Wu L."/>
            <person name="Ma J."/>
        </authorList>
    </citation>
    <scope>NUCLEOTIDE SEQUENCE [LARGE SCALE GENOMIC DNA]</scope>
    <source>
        <strain evidence="2">CCM 8939</strain>
    </source>
</reference>
<dbReference type="InterPro" id="IPR011044">
    <property type="entry name" value="Quino_amine_DH_bsu"/>
</dbReference>
<dbReference type="SUPFAM" id="SSF50969">
    <property type="entry name" value="YVTN repeat-like/Quinoprotein amine dehydrogenase"/>
    <property type="match status" value="1"/>
</dbReference>